<keyword evidence="2" id="KW-1185">Reference proteome</keyword>
<organism evidence="1 2">
    <name type="scientific">Sporanaerobium hydrogeniformans</name>
    <dbReference type="NCBI Taxonomy" id="3072179"/>
    <lineage>
        <taxon>Bacteria</taxon>
        <taxon>Bacillati</taxon>
        <taxon>Bacillota</taxon>
        <taxon>Clostridia</taxon>
        <taxon>Lachnospirales</taxon>
        <taxon>Lachnospiraceae</taxon>
        <taxon>Sporanaerobium</taxon>
    </lineage>
</organism>
<sequence length="99" mass="11177">MKTLTSKQRAYLKGLAQKIDPIFQIGKNGVTPEVTEAIALALEARELIKISILNNCLEDPRDVCEKLSERTHSLPVQIIGKKIVLYKPSKENHRIMLPQ</sequence>
<accession>A0AC61DFX6</accession>
<dbReference type="Proteomes" id="UP000224460">
    <property type="component" value="Unassembled WGS sequence"/>
</dbReference>
<protein>
    <submittedName>
        <fullName evidence="1">Ribosome assembly RNA-binding protein YhbY</fullName>
    </submittedName>
</protein>
<comment type="caution">
    <text evidence="1">The sequence shown here is derived from an EMBL/GenBank/DDBJ whole genome shotgun (WGS) entry which is preliminary data.</text>
</comment>
<name>A0AC61DFX6_9FIRM</name>
<evidence type="ECO:0000313" key="1">
    <source>
        <dbReference type="EMBL" id="PHV71497.1"/>
    </source>
</evidence>
<proteinExistence type="predicted"/>
<evidence type="ECO:0000313" key="2">
    <source>
        <dbReference type="Proteomes" id="UP000224460"/>
    </source>
</evidence>
<reference evidence="1" key="1">
    <citation type="submission" date="2017-10" db="EMBL/GenBank/DDBJ databases">
        <title>Genome sequence of cellulolytic Lachnospiraceae bacterium XHS1971 isolated from hotspring sediment.</title>
        <authorList>
            <person name="Vasudevan G."/>
            <person name="Joshi A.J."/>
            <person name="Hivarkar S."/>
            <person name="Lanjekar V.B."/>
            <person name="Dhakephalkar P.K."/>
            <person name="Dagar S."/>
        </authorList>
    </citation>
    <scope>NUCLEOTIDE SEQUENCE</scope>
    <source>
        <strain evidence="1">XHS1971</strain>
    </source>
</reference>
<dbReference type="EMBL" id="PEDL01000003">
    <property type="protein sequence ID" value="PHV71497.1"/>
    <property type="molecule type" value="Genomic_DNA"/>
</dbReference>
<gene>
    <name evidence="1" type="ORF">CS063_05470</name>
</gene>